<evidence type="ECO:0000313" key="3">
    <source>
        <dbReference type="Proteomes" id="UP000030960"/>
    </source>
</evidence>
<dbReference type="InterPro" id="IPR037972">
    <property type="entry name" value="RepB_N"/>
</dbReference>
<dbReference type="SMART" id="SM00470">
    <property type="entry name" value="ParB"/>
    <property type="match status" value="1"/>
</dbReference>
<dbReference type="Pfam" id="PF02195">
    <property type="entry name" value="ParB_N"/>
    <property type="match status" value="1"/>
</dbReference>
<comment type="caution">
    <text evidence="2">The sequence shown here is derived from an EMBL/GenBank/DDBJ whole genome shotgun (WGS) entry which is preliminary data.</text>
</comment>
<dbReference type="PATRIC" id="fig|1515334.3.peg.5739"/>
<accession>A0A0B3REN2</accession>
<proteinExistence type="predicted"/>
<dbReference type="CDD" id="cd16405">
    <property type="entry name" value="RepB_like_N"/>
    <property type="match status" value="1"/>
</dbReference>
<organism evidence="2 3">
    <name type="scientific">Mameliella alba</name>
    <dbReference type="NCBI Taxonomy" id="561184"/>
    <lineage>
        <taxon>Bacteria</taxon>
        <taxon>Pseudomonadati</taxon>
        <taxon>Pseudomonadota</taxon>
        <taxon>Alphaproteobacteria</taxon>
        <taxon>Rhodobacterales</taxon>
        <taxon>Roseobacteraceae</taxon>
        <taxon>Mameliella</taxon>
    </lineage>
</organism>
<dbReference type="OrthoDB" id="7812516at2"/>
<evidence type="ECO:0000259" key="1">
    <source>
        <dbReference type="SMART" id="SM00470"/>
    </source>
</evidence>
<evidence type="ECO:0000313" key="2">
    <source>
        <dbReference type="EMBL" id="KHQ49705.1"/>
    </source>
</evidence>
<feature type="domain" description="ParB-like N-terminal" evidence="1">
    <location>
        <begin position="64"/>
        <end position="168"/>
    </location>
</feature>
<reference evidence="2 3" key="1">
    <citation type="submission" date="2014-10" db="EMBL/GenBank/DDBJ databases">
        <title>Genome sequence of Ponticoccus sp. strain UMTAT08 isolated from clonal culture of toxic dinoflagellate Alexandrium tamiyavanichii.</title>
        <authorList>
            <person name="Gan H.Y."/>
            <person name="Muhd D.-D."/>
            <person name="Mohd Noor M.E."/>
            <person name="Yeong Y.S."/>
            <person name="Usup G."/>
        </authorList>
    </citation>
    <scope>NUCLEOTIDE SEQUENCE [LARGE SCALE GENOMIC DNA]</scope>
    <source>
        <strain evidence="2 3">UMTAT08</strain>
    </source>
</reference>
<name>A0A0B3REN2_9RHOB</name>
<dbReference type="Proteomes" id="UP000030960">
    <property type="component" value="Unassembled WGS sequence"/>
</dbReference>
<sequence>MAKRKRLTPANPMFLDPAPETKSAVSAPSRAPIADVAREASATAAAEELARQRDRDRAEGRMVIAVSLSEIRRDYLSRDRIPTVDEEEMAALVESIRARGQQSPVDLVDLYPNRDGARYGLISGWRRCLALERLQAETGEARFGKVLALLRRPSESAEAYVAMIEENEIRVGLSHYERARIVTRAVEAGAYPDETEALRGLFATASRAKRSKIKSFTAIVRALDGELGFPRALGERQGLALAQALEESPGLARQLTALLRRETPATPEAEAALLRRALAPAKPPAPAPSPAPVTVVRRSSRELALIGADLDERFLKDLEAWIAKRRRKG</sequence>
<dbReference type="InterPro" id="IPR003115">
    <property type="entry name" value="ParB_N"/>
</dbReference>
<dbReference type="SUPFAM" id="SSF110849">
    <property type="entry name" value="ParB/Sulfiredoxin"/>
    <property type="match status" value="1"/>
</dbReference>
<dbReference type="RefSeq" id="WP_043147260.1">
    <property type="nucleotide sequence ID" value="NZ_JAHVJH010000025.1"/>
</dbReference>
<dbReference type="InterPro" id="IPR036086">
    <property type="entry name" value="ParB/Sulfiredoxin_sf"/>
</dbReference>
<dbReference type="Gene3D" id="3.90.1530.30">
    <property type="match status" value="1"/>
</dbReference>
<dbReference type="AlphaFoldDB" id="A0A0B3REN2"/>
<dbReference type="EMBL" id="JSUQ01000048">
    <property type="protein sequence ID" value="KHQ49705.1"/>
    <property type="molecule type" value="Genomic_DNA"/>
</dbReference>
<keyword evidence="3" id="KW-1185">Reference proteome</keyword>
<protein>
    <submittedName>
        <fullName evidence="2">ParB-like nuclease</fullName>
    </submittedName>
</protein>
<gene>
    <name evidence="2" type="ORF">OA50_05749</name>
</gene>